<dbReference type="RefSeq" id="WP_190838150.1">
    <property type="nucleotide sequence ID" value="NZ_CAWPPI010000126.1"/>
</dbReference>
<dbReference type="AlphaFoldDB" id="A0A8J6XXV7"/>
<feature type="transmembrane region" description="Helical" evidence="1">
    <location>
        <begin position="101"/>
        <end position="123"/>
    </location>
</feature>
<dbReference type="EMBL" id="JACXAE010000126">
    <property type="protein sequence ID" value="MBD2778462.1"/>
    <property type="molecule type" value="Genomic_DNA"/>
</dbReference>
<comment type="caution">
    <text evidence="2">The sequence shown here is derived from an EMBL/GenBank/DDBJ whole genome shotgun (WGS) entry which is preliminary data.</text>
</comment>
<organism evidence="2 3">
    <name type="scientific">Iningainema tapete BLCC-T55</name>
    <dbReference type="NCBI Taxonomy" id="2748662"/>
    <lineage>
        <taxon>Bacteria</taxon>
        <taxon>Bacillati</taxon>
        <taxon>Cyanobacteriota</taxon>
        <taxon>Cyanophyceae</taxon>
        <taxon>Nostocales</taxon>
        <taxon>Scytonemataceae</taxon>
        <taxon>Iningainema tapete</taxon>
    </lineage>
</organism>
<evidence type="ECO:0000313" key="3">
    <source>
        <dbReference type="Proteomes" id="UP000629098"/>
    </source>
</evidence>
<protein>
    <submittedName>
        <fullName evidence="2">Uncharacterized protein</fullName>
    </submittedName>
</protein>
<keyword evidence="3" id="KW-1185">Reference proteome</keyword>
<keyword evidence="1" id="KW-1133">Transmembrane helix</keyword>
<accession>A0A8J6XXV7</accession>
<evidence type="ECO:0000256" key="1">
    <source>
        <dbReference type="SAM" id="Phobius"/>
    </source>
</evidence>
<keyword evidence="1" id="KW-0472">Membrane</keyword>
<gene>
    <name evidence="2" type="ORF">ICL16_42075</name>
</gene>
<sequence length="131" mass="15230">MNNLTTWKYIFQLKAVINWVESVFLLLSDQWIRSLLNQAPLTNPEYSHLFLVLVFMIGIGYWWVGNDVERNYGIIKFGILAQSSVFVVLAYHTLVNKLHPLYLIPGIIDLVFAILFSIFLYSYSRTQPALE</sequence>
<dbReference type="Proteomes" id="UP000629098">
    <property type="component" value="Unassembled WGS sequence"/>
</dbReference>
<proteinExistence type="predicted"/>
<reference evidence="2" key="1">
    <citation type="submission" date="2020-09" db="EMBL/GenBank/DDBJ databases">
        <title>Iningainema tapete sp. nov. (Scytonemataceae, Cyanobacteria) from greenhouses in central Florida (USA) produces two types of nodularin with biosynthetic potential for microcystin-LR and anabaenopeptins.</title>
        <authorList>
            <person name="Berthold D.E."/>
            <person name="Lefler F.W."/>
            <person name="Huang I.-S."/>
            <person name="Abdulla H."/>
            <person name="Zimba P.V."/>
            <person name="Laughinghouse H.D. IV."/>
        </authorList>
    </citation>
    <scope>NUCLEOTIDE SEQUENCE</scope>
    <source>
        <strain evidence="2">BLCCT55</strain>
    </source>
</reference>
<name>A0A8J6XXV7_9CYAN</name>
<feature type="transmembrane region" description="Helical" evidence="1">
    <location>
        <begin position="77"/>
        <end position="95"/>
    </location>
</feature>
<keyword evidence="1" id="KW-0812">Transmembrane</keyword>
<feature type="transmembrane region" description="Helical" evidence="1">
    <location>
        <begin position="46"/>
        <end position="65"/>
    </location>
</feature>
<evidence type="ECO:0000313" key="2">
    <source>
        <dbReference type="EMBL" id="MBD2778462.1"/>
    </source>
</evidence>